<reference evidence="3 4" key="1">
    <citation type="submission" date="2015-12" db="EMBL/GenBank/DDBJ databases">
        <title>Genome sequence of Streptomyces sp. G25.</title>
        <authorList>
            <person name="Poehlein A."/>
            <person name="Roettig A."/>
            <person name="Hiessl S."/>
            <person name="Hauschild P."/>
            <person name="Schauer J."/>
            <person name="Madkour M.H."/>
            <person name="Al-Ansari A.M."/>
            <person name="Almakishah N.H."/>
            <person name="Steinbuechel A."/>
            <person name="Daniel R."/>
        </authorList>
    </citation>
    <scope>NUCLEOTIDE SEQUENCE [LARGE SCALE GENOMIC DNA]</scope>
    <source>
        <strain evidence="4">G25(2015)</strain>
    </source>
</reference>
<feature type="signal peptide" evidence="2">
    <location>
        <begin position="1"/>
        <end position="42"/>
    </location>
</feature>
<dbReference type="PATRIC" id="fig|1716141.3.peg.3645"/>
<feature type="chain" id="PRO_5039286316" description="Lipoprotein" evidence="2">
    <location>
        <begin position="43"/>
        <end position="269"/>
    </location>
</feature>
<dbReference type="EMBL" id="LOHS01000081">
    <property type="protein sequence ID" value="OAH13145.1"/>
    <property type="molecule type" value="Genomic_DNA"/>
</dbReference>
<sequence>MYPKMYADQPRASRIRRRLAVTGCTTVLAAVPLCSSIAPASAQDGIEDLSAQEITDRARDAFMSAQSVRATAASKGTDVGRGDPTAADLTLDRDGNCTGSMQFKDAGGLVIVKRGDRIWLKADDQFWKTQLPGSQGESAAELFRNRYMRGSTNDRLLAELATVCDLKEIQQKAAEESREVEGLRKGQPTTVDGTPTIPVTGTKDGETHTVYVATEGRPYPAMSTKKGDGKDVTATFKDYNKPVPAETPSAEDSVDISKLYEESPSPSPS</sequence>
<evidence type="ECO:0008006" key="5">
    <source>
        <dbReference type="Google" id="ProtNLM"/>
    </source>
</evidence>
<name>A0A177HQH8_9ACTN</name>
<protein>
    <recommendedName>
        <fullName evidence="5">Lipoprotein</fullName>
    </recommendedName>
</protein>
<feature type="compositionally biased region" description="Polar residues" evidence="1">
    <location>
        <begin position="187"/>
        <end position="199"/>
    </location>
</feature>
<evidence type="ECO:0000313" key="3">
    <source>
        <dbReference type="EMBL" id="OAH13145.1"/>
    </source>
</evidence>
<evidence type="ECO:0000256" key="2">
    <source>
        <dbReference type="SAM" id="SignalP"/>
    </source>
</evidence>
<accession>A0A177HQH8</accession>
<feature type="compositionally biased region" description="Basic and acidic residues" evidence="1">
    <location>
        <begin position="174"/>
        <end position="184"/>
    </location>
</feature>
<proteinExistence type="predicted"/>
<dbReference type="AlphaFoldDB" id="A0A177HQH8"/>
<feature type="region of interest" description="Disordered" evidence="1">
    <location>
        <begin position="174"/>
        <end position="269"/>
    </location>
</feature>
<gene>
    <name evidence="3" type="ORF">STSP_34700</name>
</gene>
<evidence type="ECO:0000313" key="4">
    <source>
        <dbReference type="Proteomes" id="UP000077381"/>
    </source>
</evidence>
<dbReference type="Proteomes" id="UP000077381">
    <property type="component" value="Unassembled WGS sequence"/>
</dbReference>
<dbReference type="SUPFAM" id="SSF89392">
    <property type="entry name" value="Prokaryotic lipoproteins and lipoprotein localization factors"/>
    <property type="match status" value="1"/>
</dbReference>
<comment type="caution">
    <text evidence="3">The sequence shown here is derived from an EMBL/GenBank/DDBJ whole genome shotgun (WGS) entry which is preliminary data.</text>
</comment>
<dbReference type="Gene3D" id="2.50.20.20">
    <property type="match status" value="1"/>
</dbReference>
<organism evidence="3 4">
    <name type="scientific">Streptomyces jeddahensis</name>
    <dbReference type="NCBI Taxonomy" id="1716141"/>
    <lineage>
        <taxon>Bacteria</taxon>
        <taxon>Bacillati</taxon>
        <taxon>Actinomycetota</taxon>
        <taxon>Actinomycetes</taxon>
        <taxon>Kitasatosporales</taxon>
        <taxon>Streptomycetaceae</taxon>
        <taxon>Streptomyces</taxon>
    </lineage>
</organism>
<dbReference type="STRING" id="1716141.STSP_34700"/>
<dbReference type="InterPro" id="IPR029046">
    <property type="entry name" value="LolA/LolB/LppX"/>
</dbReference>
<evidence type="ECO:0000256" key="1">
    <source>
        <dbReference type="SAM" id="MobiDB-lite"/>
    </source>
</evidence>
<keyword evidence="4" id="KW-1185">Reference proteome</keyword>
<keyword evidence="2" id="KW-0732">Signal</keyword>